<evidence type="ECO:0000256" key="6">
    <source>
        <dbReference type="SAM" id="MobiDB-lite"/>
    </source>
</evidence>
<dbReference type="PROSITE" id="PS50089">
    <property type="entry name" value="ZF_RING_2"/>
    <property type="match status" value="1"/>
</dbReference>
<reference evidence="9 10" key="1">
    <citation type="submission" date="2018-06" db="EMBL/GenBank/DDBJ databases">
        <title>A transcriptomic atlas of mushroom development highlights an independent origin of complex multicellularity.</title>
        <authorList>
            <consortium name="DOE Joint Genome Institute"/>
            <person name="Krizsan K."/>
            <person name="Almasi E."/>
            <person name="Merenyi Z."/>
            <person name="Sahu N."/>
            <person name="Viragh M."/>
            <person name="Koszo T."/>
            <person name="Mondo S."/>
            <person name="Kiss B."/>
            <person name="Balint B."/>
            <person name="Kues U."/>
            <person name="Barry K."/>
            <person name="Hegedus J.C."/>
            <person name="Henrissat B."/>
            <person name="Johnson J."/>
            <person name="Lipzen A."/>
            <person name="Ohm R."/>
            <person name="Nagy I."/>
            <person name="Pangilinan J."/>
            <person name="Yan J."/>
            <person name="Xiong Y."/>
            <person name="Grigoriev I.V."/>
            <person name="Hibbett D.S."/>
            <person name="Nagy L.G."/>
        </authorList>
    </citation>
    <scope>NUCLEOTIDE SEQUENCE [LARGE SCALE GENOMIC DNA]</scope>
    <source>
        <strain evidence="9 10">SZMC22713</strain>
    </source>
</reference>
<dbReference type="SMART" id="SM00184">
    <property type="entry name" value="RING"/>
    <property type="match status" value="1"/>
</dbReference>
<dbReference type="CDD" id="cd16521">
    <property type="entry name" value="RING-HC_MKRN"/>
    <property type="match status" value="1"/>
</dbReference>
<protein>
    <recommendedName>
        <fullName evidence="11">RING-type E3 ubiquitin transferase</fullName>
    </recommendedName>
</protein>
<dbReference type="Pfam" id="PF00642">
    <property type="entry name" value="zf-CCCH"/>
    <property type="match status" value="1"/>
</dbReference>
<evidence type="ECO:0000256" key="2">
    <source>
        <dbReference type="ARBA" id="ARBA00022723"/>
    </source>
</evidence>
<feature type="compositionally biased region" description="Pro residues" evidence="6">
    <location>
        <begin position="447"/>
        <end position="465"/>
    </location>
</feature>
<evidence type="ECO:0000256" key="4">
    <source>
        <dbReference type="ARBA" id="ARBA00022833"/>
    </source>
</evidence>
<dbReference type="SMART" id="SM00356">
    <property type="entry name" value="ZnF_C3H1"/>
    <property type="match status" value="3"/>
</dbReference>
<feature type="zinc finger region" description="C3H1-type" evidence="5">
    <location>
        <begin position="176"/>
        <end position="208"/>
    </location>
</feature>
<keyword evidence="3 5" id="KW-0863">Zinc-finger</keyword>
<evidence type="ECO:0000256" key="3">
    <source>
        <dbReference type="ARBA" id="ARBA00022771"/>
    </source>
</evidence>
<evidence type="ECO:0000256" key="1">
    <source>
        <dbReference type="ARBA" id="ARBA00022679"/>
    </source>
</evidence>
<dbReference type="InterPro" id="IPR013083">
    <property type="entry name" value="Znf_RING/FYVE/PHD"/>
</dbReference>
<dbReference type="EMBL" id="ML170170">
    <property type="protein sequence ID" value="TDL23409.1"/>
    <property type="molecule type" value="Genomic_DNA"/>
</dbReference>
<dbReference type="InterPro" id="IPR017907">
    <property type="entry name" value="Znf_RING_CS"/>
</dbReference>
<feature type="compositionally biased region" description="Polar residues" evidence="6">
    <location>
        <begin position="514"/>
        <end position="534"/>
    </location>
</feature>
<dbReference type="PANTHER" id="PTHR11224:SF10">
    <property type="entry name" value="IP09428P-RELATED"/>
    <property type="match status" value="1"/>
</dbReference>
<feature type="compositionally biased region" description="Low complexity" evidence="6">
    <location>
        <begin position="576"/>
        <end position="589"/>
    </location>
</feature>
<organism evidence="9 10">
    <name type="scientific">Rickenella mellea</name>
    <dbReference type="NCBI Taxonomy" id="50990"/>
    <lineage>
        <taxon>Eukaryota</taxon>
        <taxon>Fungi</taxon>
        <taxon>Dikarya</taxon>
        <taxon>Basidiomycota</taxon>
        <taxon>Agaricomycotina</taxon>
        <taxon>Agaricomycetes</taxon>
        <taxon>Hymenochaetales</taxon>
        <taxon>Rickenellaceae</taxon>
        <taxon>Rickenella</taxon>
    </lineage>
</organism>
<dbReference type="Pfam" id="PF00097">
    <property type="entry name" value="zf-C3HC4"/>
    <property type="match status" value="1"/>
</dbReference>
<dbReference type="InterPro" id="IPR018957">
    <property type="entry name" value="Znf_C3HC4_RING-type"/>
</dbReference>
<feature type="compositionally biased region" description="Acidic residues" evidence="6">
    <location>
        <begin position="393"/>
        <end position="406"/>
    </location>
</feature>
<feature type="domain" description="C3H1-type" evidence="8">
    <location>
        <begin position="7"/>
        <end position="35"/>
    </location>
</feature>
<dbReference type="InterPro" id="IPR000571">
    <property type="entry name" value="Znf_CCCH"/>
</dbReference>
<evidence type="ECO:0000313" key="10">
    <source>
        <dbReference type="Proteomes" id="UP000294933"/>
    </source>
</evidence>
<dbReference type="PROSITE" id="PS00518">
    <property type="entry name" value="ZF_RING_1"/>
    <property type="match status" value="1"/>
</dbReference>
<keyword evidence="2 5" id="KW-0479">Metal-binding</keyword>
<dbReference type="OrthoDB" id="250836at2759"/>
<dbReference type="SUPFAM" id="SSF57850">
    <property type="entry name" value="RING/U-box"/>
    <property type="match status" value="1"/>
</dbReference>
<feature type="region of interest" description="Disordered" evidence="6">
    <location>
        <begin position="336"/>
        <end position="541"/>
    </location>
</feature>
<feature type="domain" description="RING-type" evidence="7">
    <location>
        <begin position="95"/>
        <end position="146"/>
    </location>
</feature>
<dbReference type="VEuPathDB" id="FungiDB:BD410DRAFT_787234"/>
<dbReference type="STRING" id="50990.A0A4Y7Q972"/>
<dbReference type="InterPro" id="IPR001841">
    <property type="entry name" value="Znf_RING"/>
</dbReference>
<feature type="region of interest" description="Disordered" evidence="6">
    <location>
        <begin position="557"/>
        <end position="590"/>
    </location>
</feature>
<dbReference type="SUPFAM" id="SSF90229">
    <property type="entry name" value="CCCH zinc finger"/>
    <property type="match status" value="1"/>
</dbReference>
<feature type="domain" description="C3H1-type" evidence="8">
    <location>
        <begin position="40"/>
        <end position="67"/>
    </location>
</feature>
<feature type="zinc finger region" description="C3H1-type" evidence="5">
    <location>
        <begin position="40"/>
        <end position="67"/>
    </location>
</feature>
<dbReference type="Proteomes" id="UP000294933">
    <property type="component" value="Unassembled WGS sequence"/>
</dbReference>
<name>A0A4Y7Q972_9AGAM</name>
<gene>
    <name evidence="9" type="ORF">BD410DRAFT_787234</name>
</gene>
<dbReference type="PROSITE" id="PS50103">
    <property type="entry name" value="ZF_C3H1"/>
    <property type="match status" value="3"/>
</dbReference>
<evidence type="ECO:0000256" key="5">
    <source>
        <dbReference type="PROSITE-ProRule" id="PRU00723"/>
    </source>
</evidence>
<keyword evidence="10" id="KW-1185">Reference proteome</keyword>
<dbReference type="GO" id="GO:0000209">
    <property type="term" value="P:protein polyubiquitination"/>
    <property type="evidence" value="ECO:0007669"/>
    <property type="project" value="InterPro"/>
</dbReference>
<dbReference type="InterPro" id="IPR045072">
    <property type="entry name" value="MKRN-like"/>
</dbReference>
<evidence type="ECO:0000259" key="8">
    <source>
        <dbReference type="PROSITE" id="PS50103"/>
    </source>
</evidence>
<keyword evidence="4 5" id="KW-0862">Zinc</keyword>
<dbReference type="GO" id="GO:0008270">
    <property type="term" value="F:zinc ion binding"/>
    <property type="evidence" value="ECO:0007669"/>
    <property type="project" value="UniProtKB-KW"/>
</dbReference>
<dbReference type="AlphaFoldDB" id="A0A4Y7Q972"/>
<evidence type="ECO:0000259" key="7">
    <source>
        <dbReference type="PROSITE" id="PS50089"/>
    </source>
</evidence>
<feature type="domain" description="C3H1-type" evidence="8">
    <location>
        <begin position="176"/>
        <end position="208"/>
    </location>
</feature>
<dbReference type="Gene3D" id="4.10.1000.10">
    <property type="entry name" value="Zinc finger, CCCH-type"/>
    <property type="match status" value="1"/>
</dbReference>
<keyword evidence="1" id="KW-0808">Transferase</keyword>
<dbReference type="InterPro" id="IPR036855">
    <property type="entry name" value="Znf_CCCH_sf"/>
</dbReference>
<proteinExistence type="predicted"/>
<sequence length="690" mass="76060">MERPSTSKPRGVCKFHLTTRGCRHGDACKFLHGSESHTGFDKSKYCRFYAAGYCKHGDKCWFRHEVPPGTSALANVEDVQTQTPAEDTSSTEEHCGICYEKPVTFGLLNSCSHIFCLQCLRDWRDPGGKSEEIVQSGNTKKCPFCRVPSRYVIPSSRYFPSGHPMKREIVDKYKDSMARVPCKYFERSPPHRRFCPYGRDCFYRHQNADGTLYTFERGAMYYMSLPRNRRSGMNNFGMPGGIPAELLEALDIRTTMATIRNNLEAMLASDGFMGNSDGATMAPDQMNRLAEDLVSLRTALEPNASRLTETRPSMAQETILPLTRSAMVLAETVDGMEWGTHSPPLTPRSAPELSNPEPSPVGGNANHPDATFRVTATTSMRDGRLIVDPPDYFSDDGSDEDEDEDDRSTIDFVLSSPLTPSSMYPEPARSQTSASEHDAEPSFPSLHIPPPALEPRSPPPITQPHPEPEDPHIDDSECPVDSQPTGRANHEVDTAAAPVRIQSPKPSHSRRARTPSTAQEANHRSSCAPQTSRQVRADQGFLTDGRGRVIWTVDHESGGVDQHWNPPRQRGHHHVPSSPTTAATAPASPRLGIDYVRPLSRAFSDTDANVPSHLDDVESSNIEEELNVAETEEPQSITPSSPPAGGSDSPPITTRALPQAPSATERLSVFQSLHRVFELAFNTGAGTREF</sequence>
<dbReference type="Gene3D" id="3.30.40.10">
    <property type="entry name" value="Zinc/RING finger domain, C3HC4 (zinc finger)"/>
    <property type="match status" value="1"/>
</dbReference>
<feature type="zinc finger region" description="C3H1-type" evidence="5">
    <location>
        <begin position="7"/>
        <end position="35"/>
    </location>
</feature>
<evidence type="ECO:0000313" key="9">
    <source>
        <dbReference type="EMBL" id="TDL23409.1"/>
    </source>
</evidence>
<dbReference type="PANTHER" id="PTHR11224">
    <property type="entry name" value="MAKORIN-RELATED"/>
    <property type="match status" value="1"/>
</dbReference>
<accession>A0A4Y7Q972</accession>
<feature type="compositionally biased region" description="Basic and acidic residues" evidence="6">
    <location>
        <begin position="466"/>
        <end position="475"/>
    </location>
</feature>
<feature type="region of interest" description="Disordered" evidence="6">
    <location>
        <begin position="628"/>
        <end position="664"/>
    </location>
</feature>
<evidence type="ECO:0008006" key="11">
    <source>
        <dbReference type="Google" id="ProtNLM"/>
    </source>
</evidence>
<dbReference type="GO" id="GO:0061630">
    <property type="term" value="F:ubiquitin protein ligase activity"/>
    <property type="evidence" value="ECO:0007669"/>
    <property type="project" value="InterPro"/>
</dbReference>